<gene>
    <name evidence="1" type="ORF">A2912_01340</name>
</gene>
<reference evidence="1 2" key="1">
    <citation type="journal article" date="2016" name="Nat. Commun.">
        <title>Thousands of microbial genomes shed light on interconnected biogeochemical processes in an aquifer system.</title>
        <authorList>
            <person name="Anantharaman K."/>
            <person name="Brown C.T."/>
            <person name="Hug L.A."/>
            <person name="Sharon I."/>
            <person name="Castelle C.J."/>
            <person name="Probst A.J."/>
            <person name="Thomas B.C."/>
            <person name="Singh A."/>
            <person name="Wilkins M.J."/>
            <person name="Karaoz U."/>
            <person name="Brodie E.L."/>
            <person name="Williams K.H."/>
            <person name="Hubbard S.S."/>
            <person name="Banfield J.F."/>
        </authorList>
    </citation>
    <scope>NUCLEOTIDE SEQUENCE [LARGE SCALE GENOMIC DNA]</scope>
</reference>
<proteinExistence type="predicted"/>
<evidence type="ECO:0000313" key="2">
    <source>
        <dbReference type="Proteomes" id="UP000178122"/>
    </source>
</evidence>
<sequence length="156" mass="17851">MQATNFVDRLFGRKSSVSQHTGDANIQAYIQDIHKYLNRRLYSPKAEILSLAFLEHSTTENNRHATATVQLFFQQTISQLQTYIGVLDALHPKDQMFITGKRKTLDILATLITDCQSFEANAAYYSLRVHDGTLKKFLNHTVQQSLATLELYLEKN</sequence>
<dbReference type="AlphaFoldDB" id="A0A1G1YVE1"/>
<dbReference type="Proteomes" id="UP000178122">
    <property type="component" value="Unassembled WGS sequence"/>
</dbReference>
<name>A0A1G1YVE1_9BACT</name>
<organism evidence="1 2">
    <name type="scientific">Candidatus Buchananbacteria bacterium RIFCSPLOWO2_01_FULL_40_23b</name>
    <dbReference type="NCBI Taxonomy" id="1797544"/>
    <lineage>
        <taxon>Bacteria</taxon>
        <taxon>Candidatus Buchananiibacteriota</taxon>
    </lineage>
</organism>
<dbReference type="EMBL" id="MHIN01000005">
    <property type="protein sequence ID" value="OGY55736.1"/>
    <property type="molecule type" value="Genomic_DNA"/>
</dbReference>
<evidence type="ECO:0000313" key="1">
    <source>
        <dbReference type="EMBL" id="OGY55736.1"/>
    </source>
</evidence>
<accession>A0A1G1YVE1</accession>
<protein>
    <submittedName>
        <fullName evidence="1">Uncharacterized protein</fullName>
    </submittedName>
</protein>
<comment type="caution">
    <text evidence="1">The sequence shown here is derived from an EMBL/GenBank/DDBJ whole genome shotgun (WGS) entry which is preliminary data.</text>
</comment>